<evidence type="ECO:0000313" key="3">
    <source>
        <dbReference type="EMBL" id="AEB07485.1"/>
    </source>
</evidence>
<dbReference type="EMBL" id="CP002628">
    <property type="protein sequence ID" value="AEB07485.1"/>
    <property type="molecule type" value="Genomic_DNA"/>
</dbReference>
<dbReference type="GO" id="GO:0016052">
    <property type="term" value="P:carbohydrate catabolic process"/>
    <property type="evidence" value="ECO:0007669"/>
    <property type="project" value="InterPro"/>
</dbReference>
<proteinExistence type="predicted"/>
<evidence type="ECO:0000256" key="1">
    <source>
        <dbReference type="ARBA" id="ARBA00022801"/>
    </source>
</evidence>
<dbReference type="PANTHER" id="PTHR43053">
    <property type="entry name" value="GLYCOSIDASE FAMILY 31"/>
    <property type="match status" value="1"/>
</dbReference>
<dbReference type="HOGENOM" id="CLU_036399_0_0_11"/>
<evidence type="ECO:0000256" key="2">
    <source>
        <dbReference type="ARBA" id="ARBA00023295"/>
    </source>
</evidence>
<accession>F2NAM9</accession>
<dbReference type="PANTHER" id="PTHR43053:SF3">
    <property type="entry name" value="ALPHA-GALACTOSIDASE C-RELATED"/>
    <property type="match status" value="1"/>
</dbReference>
<dbReference type="InterPro" id="IPR013785">
    <property type="entry name" value="Aldolase_TIM"/>
</dbReference>
<dbReference type="GO" id="GO:0004557">
    <property type="term" value="F:alpha-galactosidase activity"/>
    <property type="evidence" value="ECO:0007669"/>
    <property type="project" value="InterPro"/>
</dbReference>
<dbReference type="OrthoDB" id="9758822at2"/>
<dbReference type="RefSeq" id="WP_013709227.1">
    <property type="nucleotide sequence ID" value="NC_015389.1"/>
</dbReference>
<keyword evidence="2" id="KW-0326">Glycosidase</keyword>
<dbReference type="Proteomes" id="UP000006851">
    <property type="component" value="Chromosome"/>
</dbReference>
<dbReference type="InterPro" id="IPR017853">
    <property type="entry name" value="GH"/>
</dbReference>
<dbReference type="SUPFAM" id="SSF51445">
    <property type="entry name" value="(Trans)glycosidases"/>
    <property type="match status" value="1"/>
</dbReference>
<protein>
    <recommendedName>
        <fullName evidence="5">Alpha-galactosidase</fullName>
    </recommendedName>
</protein>
<dbReference type="CDD" id="cd14791">
    <property type="entry name" value="GH36"/>
    <property type="match status" value="1"/>
</dbReference>
<sequence>MDDPRGGSFAKTLPIVDIDADPRFTLRWRSLPDGSSHLVNWSGADRPACCEMGLEVRSTCSSEPGGVAHRTWSIEVRPNKTIEILDVKATVDAPIARADAVFLNGYQSWTDSVERRPTARVRGLDRVPRFIVDRYVLDGSGDYRFTRYDHRRGHQHGFCYGYIRRADMVALVGSLEEDSGFTVLRTSTAENELTLEKEPPSRPLAAGEFRRLMAFAICQGAREEAVARWLVLAGIRPLPAPPLVGYSSWYRRYGDIDAESLLDDLKGATHVLCDIDLGPAQRVFQIDDGYSKVGDWLEFDRSRFPLGPATVLSAAREEGFIPGIWLAPFVCERDSELYAAHPDWLLSDAFGSEVRTGCNWSGAVALDTRNSEVRDYIAKVISTVTANWGAELLKLDFLFAACMIAHDGLNRGELMADALELLRESAAPRTRMILCGVPLASAFGKAEYCRIGCDVGLDWDDRFYMRLLHRERISTKNSLRNTYGRAHLDGRAFRCDPDAFFLRAGDVNLTTKQKESLLEADIVCGGVLLTSDDMGAWTADQIECYRAAVRAFAAKEDGAIREAGNENGLLNCSPSSSRS</sequence>
<dbReference type="AlphaFoldDB" id="F2NAM9"/>
<name>F2NAM9_CORGP</name>
<keyword evidence="4" id="KW-1185">Reference proteome</keyword>
<dbReference type="Gene3D" id="3.20.20.70">
    <property type="entry name" value="Aldolase class I"/>
    <property type="match status" value="1"/>
</dbReference>
<evidence type="ECO:0008006" key="5">
    <source>
        <dbReference type="Google" id="ProtNLM"/>
    </source>
</evidence>
<gene>
    <name evidence="3" type="ordered locus">Corgl_1384</name>
</gene>
<keyword evidence="1" id="KW-0378">Hydrolase</keyword>
<dbReference type="STRING" id="700015.Corgl_1384"/>
<organism evidence="3 4">
    <name type="scientific">Coriobacterium glomerans (strain ATCC 49209 / DSM 20642 / JCM 10262 / PW2)</name>
    <dbReference type="NCBI Taxonomy" id="700015"/>
    <lineage>
        <taxon>Bacteria</taxon>
        <taxon>Bacillati</taxon>
        <taxon>Actinomycetota</taxon>
        <taxon>Coriobacteriia</taxon>
        <taxon>Coriobacteriales</taxon>
        <taxon>Coriobacteriaceae</taxon>
        <taxon>Coriobacterium</taxon>
    </lineage>
</organism>
<dbReference type="Pfam" id="PF02065">
    <property type="entry name" value="Melibiase"/>
    <property type="match status" value="1"/>
</dbReference>
<dbReference type="InterPro" id="IPR002252">
    <property type="entry name" value="Glyco_hydro_36"/>
</dbReference>
<dbReference type="InterPro" id="IPR050985">
    <property type="entry name" value="Alpha-glycosidase_related"/>
</dbReference>
<dbReference type="eggNOG" id="COG3345">
    <property type="taxonomic scope" value="Bacteria"/>
</dbReference>
<dbReference type="KEGG" id="cgo:Corgl_1384"/>
<reference evidence="4" key="1">
    <citation type="journal article" date="2013" name="Stand. Genomic Sci.">
        <title>Complete genome sequence of Coriobacterium glomerans type strain (PW2(T)) from the midgut of Pyrrhocoris apterus L. (red soldier bug).</title>
        <authorList>
            <person name="Stackebrandt E."/>
            <person name="Zeytun A."/>
            <person name="Lapidus A."/>
            <person name="Nolan M."/>
            <person name="Lucas S."/>
            <person name="Hammon N."/>
            <person name="Deshpande S."/>
            <person name="Cheng J.F."/>
            <person name="Tapia R."/>
            <person name="Goodwin L.A."/>
            <person name="Pitluck S."/>
            <person name="Liolios K."/>
            <person name="Pagani I."/>
            <person name="Ivanova N."/>
            <person name="Mavromatis K."/>
            <person name="Mikhailova N."/>
            <person name="Huntemann M."/>
            <person name="Pati A."/>
            <person name="Chen A."/>
            <person name="Palaniappan K."/>
            <person name="Chang Y.J."/>
            <person name="Land M."/>
            <person name="Hauser L."/>
            <person name="Rohde M."/>
            <person name="Pukall R."/>
            <person name="Goker M."/>
            <person name="Detter J.C."/>
            <person name="Woyke T."/>
            <person name="Bristow J."/>
            <person name="Eisen J.A."/>
            <person name="Markowitz V."/>
            <person name="Hugenholtz P."/>
            <person name="Kyrpides N.C."/>
            <person name="Klenk H.P."/>
        </authorList>
    </citation>
    <scope>NUCLEOTIDE SEQUENCE</scope>
    <source>
        <strain evidence="4">ATCC 49209 / DSM 20642 / JCM 10262 / PW2</strain>
    </source>
</reference>
<evidence type="ECO:0000313" key="4">
    <source>
        <dbReference type="Proteomes" id="UP000006851"/>
    </source>
</evidence>